<evidence type="ECO:0000256" key="1">
    <source>
        <dbReference type="SAM" id="MobiDB-lite"/>
    </source>
</evidence>
<protein>
    <submittedName>
        <fullName evidence="2">Hypp2828 protein</fullName>
    </submittedName>
</protein>
<feature type="region of interest" description="Disordered" evidence="1">
    <location>
        <begin position="244"/>
        <end position="266"/>
    </location>
</feature>
<dbReference type="Proteomes" id="UP000838412">
    <property type="component" value="Chromosome 4"/>
</dbReference>
<organism evidence="2 3">
    <name type="scientific">Branchiostoma lanceolatum</name>
    <name type="common">Common lancelet</name>
    <name type="synonym">Amphioxus lanceolatum</name>
    <dbReference type="NCBI Taxonomy" id="7740"/>
    <lineage>
        <taxon>Eukaryota</taxon>
        <taxon>Metazoa</taxon>
        <taxon>Chordata</taxon>
        <taxon>Cephalochordata</taxon>
        <taxon>Leptocardii</taxon>
        <taxon>Amphioxiformes</taxon>
        <taxon>Branchiostomatidae</taxon>
        <taxon>Branchiostoma</taxon>
    </lineage>
</organism>
<reference evidence="2" key="1">
    <citation type="submission" date="2022-01" db="EMBL/GenBank/DDBJ databases">
        <authorList>
            <person name="Braso-Vives M."/>
        </authorList>
    </citation>
    <scope>NUCLEOTIDE SEQUENCE</scope>
</reference>
<name>A0A8J9ZXJ4_BRALA</name>
<gene>
    <name evidence="2" type="primary">Hypp2828</name>
    <name evidence="2" type="ORF">BLAG_LOCUS18548</name>
</gene>
<evidence type="ECO:0000313" key="2">
    <source>
        <dbReference type="EMBL" id="CAH1264054.1"/>
    </source>
</evidence>
<accession>A0A8J9ZXJ4</accession>
<dbReference type="AlphaFoldDB" id="A0A8J9ZXJ4"/>
<dbReference type="EMBL" id="OV696689">
    <property type="protein sequence ID" value="CAH1264054.1"/>
    <property type="molecule type" value="Genomic_DNA"/>
</dbReference>
<sequence>MTTVLWEGDSGFNQCYTTTKTVDGHRWKPERDKVYKLRFKKFKTTCTVQDVHPDCTFDYVSDLMRETRNDGAPMIRELRRLMVNMAYVPALTLGGKPLTIVTQAKLLGLHIRSDLRWDDQVAEMVSKGSKRLNQEKLTALAREKDCGIISGWIQVTNNHIHWAATSTGDGHGDLLAAKWSSIENHLHTCMMDTMSFSHSMTTVLWEGGSGFNQVSLLSQAHSSNPKERCWIKADAGDVKQGLRESMTHEWSGDTDLRDRKLQQVQE</sequence>
<proteinExistence type="predicted"/>
<dbReference type="OrthoDB" id="5989865at2759"/>
<evidence type="ECO:0000313" key="3">
    <source>
        <dbReference type="Proteomes" id="UP000838412"/>
    </source>
</evidence>
<keyword evidence="3" id="KW-1185">Reference proteome</keyword>